<comment type="caution">
    <text evidence="2">The sequence shown here is derived from an EMBL/GenBank/DDBJ whole genome shotgun (WGS) entry which is preliminary data.</text>
</comment>
<accession>A0A8J3D6I1</accession>
<reference evidence="2" key="2">
    <citation type="submission" date="2020-09" db="EMBL/GenBank/DDBJ databases">
        <authorList>
            <person name="Sun Q."/>
            <person name="Kim S."/>
        </authorList>
    </citation>
    <scope>NUCLEOTIDE SEQUENCE</scope>
    <source>
        <strain evidence="2">KCTC 23224</strain>
    </source>
</reference>
<feature type="transmembrane region" description="Helical" evidence="1">
    <location>
        <begin position="97"/>
        <end position="114"/>
    </location>
</feature>
<sequence length="120" mass="14278">MTVFNNPFFWIPALLFAVNQFIERILAIYIPWVHAYLDDLMAMPVILGITLQVYRWIHPQKDAFVFSKVQTFVGFAYISFIFEWFLPRFSTTYTADVWDVLCYALGTLIFYIFINKPQEK</sequence>
<dbReference type="Proteomes" id="UP000642809">
    <property type="component" value="Unassembled WGS sequence"/>
</dbReference>
<reference evidence="2" key="1">
    <citation type="journal article" date="2014" name="Int. J. Syst. Evol. Microbiol.">
        <title>Complete genome sequence of Corynebacterium casei LMG S-19264T (=DSM 44701T), isolated from a smear-ripened cheese.</title>
        <authorList>
            <consortium name="US DOE Joint Genome Institute (JGI-PGF)"/>
            <person name="Walter F."/>
            <person name="Albersmeier A."/>
            <person name="Kalinowski J."/>
            <person name="Ruckert C."/>
        </authorList>
    </citation>
    <scope>NUCLEOTIDE SEQUENCE</scope>
    <source>
        <strain evidence="2">KCTC 23224</strain>
    </source>
</reference>
<keyword evidence="1" id="KW-1133">Transmembrane helix</keyword>
<feature type="transmembrane region" description="Helical" evidence="1">
    <location>
        <begin position="7"/>
        <end position="34"/>
    </location>
</feature>
<keyword evidence="1" id="KW-0472">Membrane</keyword>
<dbReference type="AlphaFoldDB" id="A0A8J3D6I1"/>
<evidence type="ECO:0008006" key="4">
    <source>
        <dbReference type="Google" id="ProtNLM"/>
    </source>
</evidence>
<evidence type="ECO:0000313" key="3">
    <source>
        <dbReference type="Proteomes" id="UP000642809"/>
    </source>
</evidence>
<organism evidence="2 3">
    <name type="scientific">Mongoliitalea lutea</name>
    <dbReference type="NCBI Taxonomy" id="849756"/>
    <lineage>
        <taxon>Bacteria</taxon>
        <taxon>Pseudomonadati</taxon>
        <taxon>Bacteroidota</taxon>
        <taxon>Cytophagia</taxon>
        <taxon>Cytophagales</taxon>
        <taxon>Cyclobacteriaceae</taxon>
        <taxon>Mongoliitalea</taxon>
    </lineage>
</organism>
<feature type="transmembrane region" description="Helical" evidence="1">
    <location>
        <begin position="40"/>
        <end position="57"/>
    </location>
</feature>
<proteinExistence type="predicted"/>
<name>A0A8J3D6I1_9BACT</name>
<gene>
    <name evidence="2" type="ORF">GCM10008106_37480</name>
</gene>
<evidence type="ECO:0000313" key="2">
    <source>
        <dbReference type="EMBL" id="GHB53599.1"/>
    </source>
</evidence>
<evidence type="ECO:0000256" key="1">
    <source>
        <dbReference type="SAM" id="Phobius"/>
    </source>
</evidence>
<dbReference type="RefSeq" id="WP_189586684.1">
    <property type="nucleotide sequence ID" value="NZ_BMYF01000038.1"/>
</dbReference>
<keyword evidence="1" id="KW-0812">Transmembrane</keyword>
<protein>
    <recommendedName>
        <fullName evidence="4">Magnesium citrate secondary transporter</fullName>
    </recommendedName>
</protein>
<keyword evidence="3" id="KW-1185">Reference proteome</keyword>
<feature type="transmembrane region" description="Helical" evidence="1">
    <location>
        <begin position="69"/>
        <end position="85"/>
    </location>
</feature>
<dbReference type="EMBL" id="BMYF01000038">
    <property type="protein sequence ID" value="GHB53599.1"/>
    <property type="molecule type" value="Genomic_DNA"/>
</dbReference>